<feature type="compositionally biased region" description="Basic and acidic residues" evidence="2">
    <location>
        <begin position="469"/>
        <end position="506"/>
    </location>
</feature>
<sequence>MPQRTKAFEVLKVKDFAFSLNLCLILAATIMSMGDEKQGEMRSSMMLFGLLIRRIFDEEKSKLLQRLEDANTEITELKKVRNEDAKANEKVVSIFASQKQNWLRERYGLRLQIEALMKELRNIEKRKRKILSEMQERLNEKECLVESKEKAVEEEKRKCEELEERLVKAEKEVQDLRETQERDVQEHSSELWRQKKTFLELASSQRQLEAELSRANKQIEAKGLELEDLSLEIIKMRNDMEQKDRILAVMMKKSKLDMTEKQMALLKETKKKQDEEEVKKWRTNSKSRKNERRSLRSMFAFEATSKPKTNSVPSITHIEHLELNKDPDVIPEIMDSYSVGDFNELGVDEIAKKHENLIFGEEELCIRVVGKNREIELGEFTNHMKLKDEKVEALCLHLMNSELESKRLRSCIEGLSQEMSQLRHENTQLEGMINRSGEESVSLRKQEFKTQPRSLIPHKNSTSCRRKNTKPEAREEREKEFRSREFSRENATEKGRESYSPDELRHLTLKAAQSDAEEGSENERLLPENERTKREKANVKESKSLTKSNSTSNPPWRMDLHALGISYKIKRLKQQLMMLERYIGKPESQEIGKNSSETGKRALLLLITLLNKQVTRYQSLQEKIDDLCKRMHVNEPEKTSGKFRENGEAKTSLEHFLDETFQLQRYIVATGQKLMEIQSKIASGLVEVLVGIITTESSSSTSSFDPERFAESIKSLFQEVQRGLEVRISRSIGDLEGTLAREGMIHLKRRGDMELRV</sequence>
<dbReference type="EMBL" id="KB870812">
    <property type="protein sequence ID" value="EOA12953.1"/>
    <property type="molecule type" value="Genomic_DNA"/>
</dbReference>
<feature type="compositionally biased region" description="Polar residues" evidence="2">
    <location>
        <begin position="451"/>
        <end position="463"/>
    </location>
</feature>
<feature type="compositionally biased region" description="Basic and acidic residues" evidence="2">
    <location>
        <begin position="521"/>
        <end position="544"/>
    </location>
</feature>
<feature type="region of interest" description="Disordered" evidence="2">
    <location>
        <begin position="272"/>
        <end position="292"/>
    </location>
</feature>
<evidence type="ECO:0000313" key="4">
    <source>
        <dbReference type="Proteomes" id="UP000029121"/>
    </source>
</evidence>
<dbReference type="eggNOG" id="ENOG502QTAA">
    <property type="taxonomic scope" value="Eukaryota"/>
</dbReference>
<evidence type="ECO:0000256" key="1">
    <source>
        <dbReference type="SAM" id="Coils"/>
    </source>
</evidence>
<organism evidence="3 4">
    <name type="scientific">Capsella rubella</name>
    <dbReference type="NCBI Taxonomy" id="81985"/>
    <lineage>
        <taxon>Eukaryota</taxon>
        <taxon>Viridiplantae</taxon>
        <taxon>Streptophyta</taxon>
        <taxon>Embryophyta</taxon>
        <taxon>Tracheophyta</taxon>
        <taxon>Spermatophyta</taxon>
        <taxon>Magnoliopsida</taxon>
        <taxon>eudicotyledons</taxon>
        <taxon>Gunneridae</taxon>
        <taxon>Pentapetalae</taxon>
        <taxon>rosids</taxon>
        <taxon>malvids</taxon>
        <taxon>Brassicales</taxon>
        <taxon>Brassicaceae</taxon>
        <taxon>Camelineae</taxon>
        <taxon>Capsella</taxon>
    </lineage>
</organism>
<dbReference type="Proteomes" id="UP000029121">
    <property type="component" value="Unassembled WGS sequence"/>
</dbReference>
<gene>
    <name evidence="3" type="ORF">CARUB_v10025935mg</name>
</gene>
<evidence type="ECO:0000256" key="2">
    <source>
        <dbReference type="SAM" id="MobiDB-lite"/>
    </source>
</evidence>
<feature type="region of interest" description="Disordered" evidence="2">
    <location>
        <begin position="427"/>
        <end position="553"/>
    </location>
</feature>
<name>R0GP62_9BRAS</name>
<dbReference type="STRING" id="81985.R0GP62"/>
<keyword evidence="1" id="KW-0175">Coiled coil</keyword>
<dbReference type="AlphaFoldDB" id="R0GP62"/>
<dbReference type="PANTHER" id="PTHR47747:SF2">
    <property type="entry name" value="RIBONUCLEASE P PROTEIN SUBUNIT P38-LIKE PROTEIN"/>
    <property type="match status" value="1"/>
</dbReference>
<feature type="coiled-coil region" evidence="1">
    <location>
        <begin position="53"/>
        <end position="80"/>
    </location>
</feature>
<feature type="compositionally biased region" description="Basic residues" evidence="2">
    <location>
        <begin position="281"/>
        <end position="291"/>
    </location>
</feature>
<protein>
    <submittedName>
        <fullName evidence="3">Uncharacterized protein</fullName>
    </submittedName>
</protein>
<feature type="compositionally biased region" description="Basic and acidic residues" evidence="2">
    <location>
        <begin position="436"/>
        <end position="450"/>
    </location>
</feature>
<accession>R0GP62</accession>
<dbReference type="PANTHER" id="PTHR47747">
    <property type="entry name" value="RIBONUCLEASE P PROTEIN SUBUNIT P38-LIKE PROTEIN"/>
    <property type="match status" value="1"/>
</dbReference>
<proteinExistence type="predicted"/>
<reference evidence="4" key="1">
    <citation type="journal article" date="2013" name="Nat. Genet.">
        <title>The Capsella rubella genome and the genomic consequences of rapid mating system evolution.</title>
        <authorList>
            <person name="Slotte T."/>
            <person name="Hazzouri K.M."/>
            <person name="Agren J.A."/>
            <person name="Koenig D."/>
            <person name="Maumus F."/>
            <person name="Guo Y.L."/>
            <person name="Steige K."/>
            <person name="Platts A.E."/>
            <person name="Escobar J.S."/>
            <person name="Newman L.K."/>
            <person name="Wang W."/>
            <person name="Mandakova T."/>
            <person name="Vello E."/>
            <person name="Smith L.M."/>
            <person name="Henz S.R."/>
            <person name="Steffen J."/>
            <person name="Takuno S."/>
            <person name="Brandvain Y."/>
            <person name="Coop G."/>
            <person name="Andolfatto P."/>
            <person name="Hu T.T."/>
            <person name="Blanchette M."/>
            <person name="Clark R.M."/>
            <person name="Quesneville H."/>
            <person name="Nordborg M."/>
            <person name="Gaut B.S."/>
            <person name="Lysak M.A."/>
            <person name="Jenkins J."/>
            <person name="Grimwood J."/>
            <person name="Chapman J."/>
            <person name="Prochnik S."/>
            <person name="Shu S."/>
            <person name="Rokhsar D."/>
            <person name="Schmutz J."/>
            <person name="Weigel D."/>
            <person name="Wright S.I."/>
        </authorList>
    </citation>
    <scope>NUCLEOTIDE SEQUENCE [LARGE SCALE GENOMIC DNA]</scope>
    <source>
        <strain evidence="4">cv. Monte Gargano</strain>
    </source>
</reference>
<keyword evidence="4" id="KW-1185">Reference proteome</keyword>
<evidence type="ECO:0000313" key="3">
    <source>
        <dbReference type="EMBL" id="EOA12953.1"/>
    </source>
</evidence>